<dbReference type="OrthoDB" id="1731207at2759"/>
<dbReference type="AlphaFoldDB" id="A0A371FEH6"/>
<gene>
    <name evidence="3" type="ORF">CR513_43297</name>
</gene>
<reference evidence="3" key="1">
    <citation type="submission" date="2018-05" db="EMBL/GenBank/DDBJ databases">
        <title>Draft genome of Mucuna pruriens seed.</title>
        <authorList>
            <person name="Nnadi N.E."/>
            <person name="Vos R."/>
            <person name="Hasami M.H."/>
            <person name="Devisetty U.K."/>
            <person name="Aguiy J.C."/>
        </authorList>
    </citation>
    <scope>NUCLEOTIDE SEQUENCE [LARGE SCALE GENOMIC DNA]</scope>
    <source>
        <strain evidence="3">JCA_2017</strain>
    </source>
</reference>
<name>A0A371FEH6_MUCPR</name>
<evidence type="ECO:0000313" key="4">
    <source>
        <dbReference type="Proteomes" id="UP000257109"/>
    </source>
</evidence>
<evidence type="ECO:0000313" key="3">
    <source>
        <dbReference type="EMBL" id="RDX76685.1"/>
    </source>
</evidence>
<comment type="caution">
    <text evidence="3">The sequence shown here is derived from an EMBL/GenBank/DDBJ whole genome shotgun (WGS) entry which is preliminary data.</text>
</comment>
<dbReference type="Pfam" id="PF03732">
    <property type="entry name" value="Retrotrans_gag"/>
    <property type="match status" value="1"/>
</dbReference>
<keyword evidence="4" id="KW-1185">Reference proteome</keyword>
<feature type="non-terminal residue" evidence="3">
    <location>
        <position position="1"/>
    </location>
</feature>
<dbReference type="PANTHER" id="PTHR35046:SF9">
    <property type="entry name" value="RNA-DIRECTED DNA POLYMERASE"/>
    <property type="match status" value="1"/>
</dbReference>
<organism evidence="3 4">
    <name type="scientific">Mucuna pruriens</name>
    <name type="common">Velvet bean</name>
    <name type="synonym">Dolichos pruriens</name>
    <dbReference type="NCBI Taxonomy" id="157652"/>
    <lineage>
        <taxon>Eukaryota</taxon>
        <taxon>Viridiplantae</taxon>
        <taxon>Streptophyta</taxon>
        <taxon>Embryophyta</taxon>
        <taxon>Tracheophyta</taxon>
        <taxon>Spermatophyta</taxon>
        <taxon>Magnoliopsida</taxon>
        <taxon>eudicotyledons</taxon>
        <taxon>Gunneridae</taxon>
        <taxon>Pentapetalae</taxon>
        <taxon>rosids</taxon>
        <taxon>fabids</taxon>
        <taxon>Fabales</taxon>
        <taxon>Fabaceae</taxon>
        <taxon>Papilionoideae</taxon>
        <taxon>50 kb inversion clade</taxon>
        <taxon>NPAAA clade</taxon>
        <taxon>indigoferoid/millettioid clade</taxon>
        <taxon>Phaseoleae</taxon>
        <taxon>Mucuna</taxon>
    </lineage>
</organism>
<dbReference type="EMBL" id="QJKJ01009414">
    <property type="protein sequence ID" value="RDX76685.1"/>
    <property type="molecule type" value="Genomic_DNA"/>
</dbReference>
<proteinExistence type="predicted"/>
<evidence type="ECO:0000256" key="1">
    <source>
        <dbReference type="SAM" id="MobiDB-lite"/>
    </source>
</evidence>
<feature type="region of interest" description="Disordered" evidence="1">
    <location>
        <begin position="1"/>
        <end position="24"/>
    </location>
</feature>
<sequence>EGEDRLRGGSGEEETKIGLGGFAGPSWLKSSTDESLMGTDGGMIKGVHRLMNDWVIKRVIQRDLDDNLCRIIQKGLDIGLRRVIQRDRARKGIGLRVRILEGGGIKEIRIGDAGSSTIIGGLVSIATSSSLFEEGRTNFVFMVEVLVERAMCLDAGFLDVTIAIANLALEGLMSRSEISLRNSLISIGYTICSKLKKSRIPQEVSSIVRIGGSVSHRGLQEDEIMRFNTSGHGSLRLGLRVGIRVALLITLVLSASREEEEEYSDGRYNENERRRRGEPRCDNYLDNIKMTIPTFQGKNDPEVYLEWERKVEHVFDCHNYSEEKKVKLAIVKFTDYASIWWDQLVINRRRNGERPIRTWEDMKSITRRRFVPSHYHMDLHSKLQSLIQGSMSVEDY</sequence>
<dbReference type="Proteomes" id="UP000257109">
    <property type="component" value="Unassembled WGS sequence"/>
</dbReference>
<evidence type="ECO:0000259" key="2">
    <source>
        <dbReference type="Pfam" id="PF03732"/>
    </source>
</evidence>
<dbReference type="PANTHER" id="PTHR35046">
    <property type="entry name" value="ZINC KNUCKLE (CCHC-TYPE) FAMILY PROTEIN"/>
    <property type="match status" value="1"/>
</dbReference>
<feature type="domain" description="Retrotransposon gag" evidence="2">
    <location>
        <begin position="327"/>
        <end position="396"/>
    </location>
</feature>
<accession>A0A371FEH6</accession>
<protein>
    <recommendedName>
        <fullName evidence="2">Retrotransposon gag domain-containing protein</fullName>
    </recommendedName>
</protein>
<dbReference type="InterPro" id="IPR005162">
    <property type="entry name" value="Retrotrans_gag_dom"/>
</dbReference>